<dbReference type="Proteomes" id="UP000239907">
    <property type="component" value="Unassembled WGS sequence"/>
</dbReference>
<gene>
    <name evidence="1" type="ORF">BSZ32_01030</name>
</gene>
<keyword evidence="2" id="KW-1185">Reference proteome</keyword>
<organism evidence="1 2">
    <name type="scientific">Rubritalea profundi</name>
    <dbReference type="NCBI Taxonomy" id="1658618"/>
    <lineage>
        <taxon>Bacteria</taxon>
        <taxon>Pseudomonadati</taxon>
        <taxon>Verrucomicrobiota</taxon>
        <taxon>Verrucomicrobiia</taxon>
        <taxon>Verrucomicrobiales</taxon>
        <taxon>Rubritaleaceae</taxon>
        <taxon>Rubritalea</taxon>
    </lineage>
</organism>
<evidence type="ECO:0000313" key="2">
    <source>
        <dbReference type="Proteomes" id="UP000239907"/>
    </source>
</evidence>
<name>A0A2S7TY96_9BACT</name>
<dbReference type="EMBL" id="MQWA01000001">
    <property type="protein sequence ID" value="PQJ27217.1"/>
    <property type="molecule type" value="Genomic_DNA"/>
</dbReference>
<dbReference type="RefSeq" id="WP_105041701.1">
    <property type="nucleotide sequence ID" value="NZ_MQWA01000001.1"/>
</dbReference>
<dbReference type="PANTHER" id="PTHR32332">
    <property type="entry name" value="2-NITROPROPANE DIOXYGENASE"/>
    <property type="match status" value="1"/>
</dbReference>
<proteinExistence type="predicted"/>
<reference evidence="1 2" key="1">
    <citation type="submission" date="2016-12" db="EMBL/GenBank/DDBJ databases">
        <title>Study of bacterial adaptation to deep sea.</title>
        <authorList>
            <person name="Song J."/>
            <person name="Yoshizawa S."/>
            <person name="Kogure K."/>
        </authorList>
    </citation>
    <scope>NUCLEOTIDE SEQUENCE [LARGE SCALE GENOMIC DNA]</scope>
    <source>
        <strain evidence="1 2">SAORIC-165</strain>
    </source>
</reference>
<evidence type="ECO:0000313" key="1">
    <source>
        <dbReference type="EMBL" id="PQJ27217.1"/>
    </source>
</evidence>
<dbReference type="PANTHER" id="PTHR32332:SF33">
    <property type="entry name" value="NITRONATE MONOOXYGENASE DOMAIN-CONTAINING PROTEIN"/>
    <property type="match status" value="1"/>
</dbReference>
<evidence type="ECO:0008006" key="3">
    <source>
        <dbReference type="Google" id="ProtNLM"/>
    </source>
</evidence>
<comment type="caution">
    <text evidence="1">The sequence shown here is derived from an EMBL/GenBank/DDBJ whole genome shotgun (WGS) entry which is preliminary data.</text>
</comment>
<dbReference type="OrthoDB" id="9778912at2"/>
<protein>
    <recommendedName>
        <fullName evidence="3">Nitronate monooxygenase domain-containing protein</fullName>
    </recommendedName>
</protein>
<dbReference type="AlphaFoldDB" id="A0A2S7TY96"/>
<sequence>MEFPQIIQGGMGIGISSWQLARSVSLKGQIGIVSSTAIELVLIRKLQMGDLGGHLRRAFKAFPDQSVIARLLEKYFIEGGKSDDQLFLPKPMASEKMCWRLKELIIVANFTEVYLAKEGHEGLVGINFLHKIQSPLLPALYGAMLANVDIVAVGAGIPLEIPKIIDGLCRGEEVTFTLHVQGTKNEHLLTFDPQTALSEVFTPTKRPLF</sequence>
<accession>A0A2S7TY96</accession>